<dbReference type="Proteomes" id="UP000027215">
    <property type="component" value="Chromosome"/>
</dbReference>
<evidence type="ECO:0000313" key="1">
    <source>
        <dbReference type="EMBL" id="AIC11210.1"/>
    </source>
</evidence>
<evidence type="ECO:0000313" key="2">
    <source>
        <dbReference type="Proteomes" id="UP000027215"/>
    </source>
</evidence>
<name>A0A060H7A9_XYLFS</name>
<sequence length="69" mass="7952">MYSSVVLEMKRKSLEIPYGKRSESFKVRRAVLGLASEVVEIKERNSREIARIKKGMKHGAKEGSKKFRI</sequence>
<gene>
    <name evidence="1" type="ORF">D934_06240</name>
</gene>
<dbReference type="KEGG" id="xfs:D934_06240"/>
<organism evidence="1 2">
    <name type="scientific">Xylella fastidiosa subsp. sandyi Ann-1</name>
    <dbReference type="NCBI Taxonomy" id="155920"/>
    <lineage>
        <taxon>Bacteria</taxon>
        <taxon>Pseudomonadati</taxon>
        <taxon>Pseudomonadota</taxon>
        <taxon>Gammaproteobacteria</taxon>
        <taxon>Lysobacterales</taxon>
        <taxon>Lysobacteraceae</taxon>
        <taxon>Xylella</taxon>
    </lineage>
</organism>
<dbReference type="PATRIC" id="fig|155920.8.peg.1465"/>
<protein>
    <submittedName>
        <fullName evidence="1">Uncharacterized protein</fullName>
    </submittedName>
</protein>
<accession>A0A060H7A9</accession>
<dbReference type="RefSeq" id="WP_042836476.1">
    <property type="nucleotide sequence ID" value="NZ_CP006696.1"/>
</dbReference>
<dbReference type="HOGENOM" id="CLU_204074_0_0_6"/>
<dbReference type="EMBL" id="CP006696">
    <property type="protein sequence ID" value="AIC11210.1"/>
    <property type="molecule type" value="Genomic_DNA"/>
</dbReference>
<proteinExistence type="predicted"/>
<dbReference type="AlphaFoldDB" id="A0A060H7A9"/>
<reference evidence="1 2" key="1">
    <citation type="submission" date="2013-08" db="EMBL/GenBank/DDBJ databases">
        <authorList>
            <person name="Stouthamer R."/>
            <person name="Nunney L."/>
        </authorList>
    </citation>
    <scope>NUCLEOTIDE SEQUENCE [LARGE SCALE GENOMIC DNA]</scope>
    <source>
        <strain evidence="2">ann-1</strain>
    </source>
</reference>